<dbReference type="SMART" id="SM00686">
    <property type="entry name" value="DM13"/>
    <property type="match status" value="2"/>
</dbReference>
<dbReference type="RefSeq" id="XP_035664313.1">
    <property type="nucleotide sequence ID" value="XM_035808420.1"/>
</dbReference>
<dbReference type="InterPro" id="IPR000742">
    <property type="entry name" value="EGF"/>
</dbReference>
<dbReference type="PROSITE" id="PS50836">
    <property type="entry name" value="DOMON"/>
    <property type="match status" value="1"/>
</dbReference>
<dbReference type="PANTHER" id="PTHR24036">
    <property type="entry name" value="SKELETOR-RELATED"/>
    <property type="match status" value="1"/>
</dbReference>
<feature type="domain" description="DOMON" evidence="5">
    <location>
        <begin position="287"/>
        <end position="416"/>
    </location>
</feature>
<protein>
    <submittedName>
        <fullName evidence="8">Protein Skeletor, isoforms B/C-like</fullName>
    </submittedName>
</protein>
<dbReference type="Pfam" id="PF00008">
    <property type="entry name" value="EGF"/>
    <property type="match status" value="1"/>
</dbReference>
<accession>A0A9J7KKQ0</accession>
<evidence type="ECO:0000259" key="5">
    <source>
        <dbReference type="PROSITE" id="PS50836"/>
    </source>
</evidence>
<feature type="disulfide bond" evidence="2">
    <location>
        <begin position="672"/>
        <end position="681"/>
    </location>
</feature>
<dbReference type="KEGG" id="bfo:118407865"/>
<dbReference type="SUPFAM" id="SSF57196">
    <property type="entry name" value="EGF/Laminin"/>
    <property type="match status" value="1"/>
</dbReference>
<dbReference type="Gene3D" id="2.10.25.10">
    <property type="entry name" value="Laminin"/>
    <property type="match status" value="1"/>
</dbReference>
<keyword evidence="2" id="KW-1015">Disulfide bond</keyword>
<evidence type="ECO:0000256" key="1">
    <source>
        <dbReference type="ARBA" id="ARBA00022737"/>
    </source>
</evidence>
<dbReference type="AlphaFoldDB" id="A0A9J7KKQ0"/>
<evidence type="ECO:0000259" key="4">
    <source>
        <dbReference type="PROSITE" id="PS50041"/>
    </source>
</evidence>
<dbReference type="CDD" id="cd00037">
    <property type="entry name" value="CLECT"/>
    <property type="match status" value="1"/>
</dbReference>
<dbReference type="PROSITE" id="PS50041">
    <property type="entry name" value="C_TYPE_LECTIN_2"/>
    <property type="match status" value="1"/>
</dbReference>
<evidence type="ECO:0000259" key="6">
    <source>
        <dbReference type="PROSITE" id="PS51549"/>
    </source>
</evidence>
<dbReference type="OrthoDB" id="2448405at2759"/>
<proteinExistence type="predicted"/>
<dbReference type="SMART" id="SM00664">
    <property type="entry name" value="DoH"/>
    <property type="match status" value="1"/>
</dbReference>
<keyword evidence="7" id="KW-1185">Reference proteome</keyword>
<reference evidence="8" key="1">
    <citation type="submission" date="2025-08" db="UniProtKB">
        <authorList>
            <consortium name="RefSeq"/>
        </authorList>
    </citation>
    <scope>IDENTIFICATION</scope>
    <source>
        <strain evidence="8">S238N-H82</strain>
        <tissue evidence="8">Testes</tissue>
    </source>
</reference>
<dbReference type="PROSITE" id="PS00022">
    <property type="entry name" value="EGF_1"/>
    <property type="match status" value="1"/>
</dbReference>
<dbReference type="Pfam" id="PF10517">
    <property type="entry name" value="DM13"/>
    <property type="match status" value="2"/>
</dbReference>
<dbReference type="Pfam" id="PF03351">
    <property type="entry name" value="DOMON"/>
    <property type="match status" value="1"/>
</dbReference>
<dbReference type="PANTHER" id="PTHR24036:SF5">
    <property type="entry name" value="THROMBOMODULIN"/>
    <property type="match status" value="1"/>
</dbReference>
<dbReference type="InterPro" id="IPR005018">
    <property type="entry name" value="DOMON_domain"/>
</dbReference>
<evidence type="ECO:0000313" key="7">
    <source>
        <dbReference type="Proteomes" id="UP000001554"/>
    </source>
</evidence>
<evidence type="ECO:0000259" key="3">
    <source>
        <dbReference type="PROSITE" id="PS50026"/>
    </source>
</evidence>
<dbReference type="PROSITE" id="PS51549">
    <property type="entry name" value="DM13"/>
    <property type="match status" value="2"/>
</dbReference>
<feature type="domain" description="DM13" evidence="6">
    <location>
        <begin position="38"/>
        <end position="144"/>
    </location>
</feature>
<comment type="caution">
    <text evidence="2">Lacks conserved residue(s) required for the propagation of feature annotation.</text>
</comment>
<dbReference type="SMART" id="SM00034">
    <property type="entry name" value="CLECT"/>
    <property type="match status" value="1"/>
</dbReference>
<dbReference type="InterPro" id="IPR045266">
    <property type="entry name" value="DOH_DOMON"/>
</dbReference>
<dbReference type="InterPro" id="IPR016187">
    <property type="entry name" value="CTDL_fold"/>
</dbReference>
<dbReference type="CDD" id="cd09631">
    <property type="entry name" value="DOMON_DOH"/>
    <property type="match status" value="1"/>
</dbReference>
<feature type="domain" description="DM13" evidence="6">
    <location>
        <begin position="155"/>
        <end position="260"/>
    </location>
</feature>
<dbReference type="SUPFAM" id="SSF56436">
    <property type="entry name" value="C-type lectin-like"/>
    <property type="match status" value="1"/>
</dbReference>
<dbReference type="InterPro" id="IPR019545">
    <property type="entry name" value="DM13_domain"/>
</dbReference>
<dbReference type="Pfam" id="PF25489">
    <property type="entry name" value="At5g54830"/>
    <property type="match status" value="1"/>
</dbReference>
<feature type="domain" description="EGF-like" evidence="3">
    <location>
        <begin position="645"/>
        <end position="682"/>
    </location>
</feature>
<dbReference type="Proteomes" id="UP000001554">
    <property type="component" value="Unplaced"/>
</dbReference>
<dbReference type="InterPro" id="IPR057443">
    <property type="entry name" value="At5g54830-like"/>
</dbReference>
<dbReference type="InterPro" id="IPR001304">
    <property type="entry name" value="C-type_lectin-like"/>
</dbReference>
<dbReference type="InterPro" id="IPR052126">
    <property type="entry name" value="Spindle_Org/Thrombomodulin"/>
</dbReference>
<organism evidence="7 8">
    <name type="scientific">Branchiostoma floridae</name>
    <name type="common">Florida lancelet</name>
    <name type="synonym">Amphioxus</name>
    <dbReference type="NCBI Taxonomy" id="7739"/>
    <lineage>
        <taxon>Eukaryota</taxon>
        <taxon>Metazoa</taxon>
        <taxon>Chordata</taxon>
        <taxon>Cephalochordata</taxon>
        <taxon>Leptocardii</taxon>
        <taxon>Amphioxiformes</taxon>
        <taxon>Branchiostomatidae</taxon>
        <taxon>Branchiostoma</taxon>
    </lineage>
</organism>
<dbReference type="PROSITE" id="PS50026">
    <property type="entry name" value="EGF_3"/>
    <property type="match status" value="1"/>
</dbReference>
<dbReference type="InterPro" id="IPR016186">
    <property type="entry name" value="C-type_lectin-like/link_sf"/>
</dbReference>
<name>A0A9J7KKQ0_BRAFL</name>
<sequence>MHCHLVESRTQISAIVLVVAFLTGNSLAQTQYYGQLIGSFPTPAGPGGVAGTVYAVDADRVQIVGFSFDGSVSDVQFRTGSTDSPDGGAGVVVPDEQGRATPLGVYDNRRIVLTLPAGTTLDSVTWIAVWGQNTGNIGHVAIPDGLVIPRPRNIGEFSRRQHQVRSGNVNITDAKTFHIPNLHYDGFGPDAFFWAGTTDRPSSRGFKVPDHRGSFDRRLPRYTGQTIDITLPGDVTVYDIKWLSMWCIRFTANFGEVFIPTDLNVPPYVGDITSPPQELGNCEELNDDFQVSWELQAGNLNLQLAGRVADGDYMAFGISGCADRTCMVGSDVTVAWFDIDTPKAVDYTLGAYSQCSGTSGVCPDDRVGGTDDNFDVIGTRINGITRIKYSRPINTGDTADKVIDSAQNMYISWAIGPINPSGVAAKHHTRAQGSVQLQFGRSPSYMCSMIDRGRGTPAPVTPWPANVINADVTTFTVRIGPSGLARGYEAITGQPGWGIAYWINDLLIPELILTRGQNYTFIVEGGDDPSQPARYHPFYITDDPLGGFVQKTPAEKQQVGVFAGVDDDGLPTAAGRYCEYTSPDGDTSEISETFADYFSTLNLTCESGQSARLSWTPDHNTPDLVYYQCYTHQYLGWKINVADADTDPCSPNPCQRQGACTVTGPTTFTCTCNHRYSGDLCQYGLVLCCCLAAAAACEDYFSSRDASRYAVYDNRCYWFSPTDYRRSMKYTRAQTDCRNRDRGATLALIKDADTQAFVEQYLGTIVSGPRRDYWIGLDDRTRERHFEWNDGTALRYQNWARRRRRHRGRDCAGVMASGKWDLYRCRQRKAYICQMPRVW</sequence>
<dbReference type="OMA" id="PYQYDIW"/>
<keyword evidence="2" id="KW-0245">EGF-like domain</keyword>
<dbReference type="GeneID" id="118407865"/>
<evidence type="ECO:0000313" key="8">
    <source>
        <dbReference type="RefSeq" id="XP_035664313.1"/>
    </source>
</evidence>
<keyword evidence="1" id="KW-0677">Repeat</keyword>
<gene>
    <name evidence="8" type="primary">LOC118407865</name>
</gene>
<dbReference type="Pfam" id="PF00059">
    <property type="entry name" value="Lectin_C"/>
    <property type="match status" value="1"/>
</dbReference>
<feature type="domain" description="C-type lectin" evidence="4">
    <location>
        <begin position="712"/>
        <end position="834"/>
    </location>
</feature>
<dbReference type="Gene3D" id="3.10.100.10">
    <property type="entry name" value="Mannose-Binding Protein A, subunit A"/>
    <property type="match status" value="1"/>
</dbReference>
<evidence type="ECO:0000256" key="2">
    <source>
        <dbReference type="PROSITE-ProRule" id="PRU00076"/>
    </source>
</evidence>